<name>A0A0F7JV26_9GAMM</name>
<evidence type="ECO:0000259" key="1">
    <source>
        <dbReference type="PROSITE" id="PS50404"/>
    </source>
</evidence>
<dbReference type="Proteomes" id="UP000034410">
    <property type="component" value="Chromosome"/>
</dbReference>
<dbReference type="PANTHER" id="PTHR44051:SF8">
    <property type="entry name" value="GLUTATHIONE S-TRANSFERASE GSTA"/>
    <property type="match status" value="1"/>
</dbReference>
<dbReference type="PROSITE" id="PS50405">
    <property type="entry name" value="GST_CTER"/>
    <property type="match status" value="1"/>
</dbReference>
<dbReference type="SUPFAM" id="SSF47616">
    <property type="entry name" value="GST C-terminal domain-like"/>
    <property type="match status" value="1"/>
</dbReference>
<evidence type="ECO:0000313" key="3">
    <source>
        <dbReference type="EMBL" id="AKH20421.1"/>
    </source>
</evidence>
<gene>
    <name evidence="3" type="ORF">AAY24_08720</name>
</gene>
<dbReference type="InterPro" id="IPR036249">
    <property type="entry name" value="Thioredoxin-like_sf"/>
</dbReference>
<dbReference type="PANTHER" id="PTHR44051">
    <property type="entry name" value="GLUTATHIONE S-TRANSFERASE-RELATED"/>
    <property type="match status" value="1"/>
</dbReference>
<accession>A0A0F7JV26</accession>
<organism evidence="3 4">
    <name type="scientific">Sedimenticola thiotaurini</name>
    <dbReference type="NCBI Taxonomy" id="1543721"/>
    <lineage>
        <taxon>Bacteria</taxon>
        <taxon>Pseudomonadati</taxon>
        <taxon>Pseudomonadota</taxon>
        <taxon>Gammaproteobacteria</taxon>
        <taxon>Chromatiales</taxon>
        <taxon>Sedimenticolaceae</taxon>
        <taxon>Sedimenticola</taxon>
    </lineage>
</organism>
<keyword evidence="4" id="KW-1185">Reference proteome</keyword>
<dbReference type="Gene3D" id="1.20.1050.10">
    <property type="match status" value="1"/>
</dbReference>
<dbReference type="InterPro" id="IPR004046">
    <property type="entry name" value="GST_C"/>
</dbReference>
<reference evidence="3 4" key="1">
    <citation type="journal article" date="2015" name="Genome Announc.">
        <title>Complete Genome Sequence of Sedimenticola thiotaurini Strain SIP-G1, a Polyphosphate- and Polyhydroxyalkanoate-Accumulating Sulfur-Oxidizing Gammaproteobacterium Isolated from Salt Marsh Sediments.</title>
        <authorList>
            <person name="Flood B.E."/>
            <person name="Jones D.S."/>
            <person name="Bailey J.V."/>
        </authorList>
    </citation>
    <scope>NUCLEOTIDE SEQUENCE [LARGE SCALE GENOMIC DNA]</scope>
    <source>
        <strain evidence="3 4">SIP-G1</strain>
    </source>
</reference>
<proteinExistence type="predicted"/>
<dbReference type="PROSITE" id="PS50404">
    <property type="entry name" value="GST_NTER"/>
    <property type="match status" value="1"/>
</dbReference>
<dbReference type="InterPro" id="IPR004045">
    <property type="entry name" value="Glutathione_S-Trfase_N"/>
</dbReference>
<evidence type="ECO:0000259" key="2">
    <source>
        <dbReference type="PROSITE" id="PS50405"/>
    </source>
</evidence>
<dbReference type="Pfam" id="PF13409">
    <property type="entry name" value="GST_N_2"/>
    <property type="match status" value="1"/>
</dbReference>
<feature type="domain" description="GST C-terminal" evidence="2">
    <location>
        <begin position="100"/>
        <end position="232"/>
    </location>
</feature>
<dbReference type="OrthoDB" id="9803562at2"/>
<sequence>MFFFGKKKKANRQTRMQLRGFPGDINTDQCLLMAAEKGIQLDVELLDVMDGACDQQDYRSISPFGKCPCLKEGGFVTSGAPAVLAYLDIRGQGGSLNPKKAAFLGEQNHWVQVAEEIAGPAVNVLMQEKVCGPMNSSGFSADAGRVYAARTTLSETMEVLDRQLAGKNFIVRDYSFADIYWTAIAHLCMLMDEGALIESHSNLKAWYGRMQARNSFASLPSLDDVKQKQLKSVA</sequence>
<protein>
    <recommendedName>
        <fullName evidence="5">Glutathione S-transferase family protein</fullName>
    </recommendedName>
</protein>
<dbReference type="SUPFAM" id="SSF52833">
    <property type="entry name" value="Thioredoxin-like"/>
    <property type="match status" value="1"/>
</dbReference>
<feature type="domain" description="GST N-terminal" evidence="1">
    <location>
        <begin position="14"/>
        <end position="95"/>
    </location>
</feature>
<evidence type="ECO:0008006" key="5">
    <source>
        <dbReference type="Google" id="ProtNLM"/>
    </source>
</evidence>
<dbReference type="EMBL" id="CP011412">
    <property type="protein sequence ID" value="AKH20421.1"/>
    <property type="molecule type" value="Genomic_DNA"/>
</dbReference>
<dbReference type="CDD" id="cd00299">
    <property type="entry name" value="GST_C_family"/>
    <property type="match status" value="1"/>
</dbReference>
<evidence type="ECO:0000313" key="4">
    <source>
        <dbReference type="Proteomes" id="UP000034410"/>
    </source>
</evidence>
<dbReference type="InterPro" id="IPR010987">
    <property type="entry name" value="Glutathione-S-Trfase_C-like"/>
</dbReference>
<dbReference type="KEGG" id="seds:AAY24_08720"/>
<dbReference type="CDD" id="cd00570">
    <property type="entry name" value="GST_N_family"/>
    <property type="match status" value="1"/>
</dbReference>
<dbReference type="InterPro" id="IPR036282">
    <property type="entry name" value="Glutathione-S-Trfase_C_sf"/>
</dbReference>
<dbReference type="AlphaFoldDB" id="A0A0F7JV26"/>
<dbReference type="RefSeq" id="WP_046859356.1">
    <property type="nucleotide sequence ID" value="NZ_CP011412.1"/>
</dbReference>
<dbReference type="Gene3D" id="3.40.30.10">
    <property type="entry name" value="Glutaredoxin"/>
    <property type="match status" value="1"/>
</dbReference>
<dbReference type="Pfam" id="PF00043">
    <property type="entry name" value="GST_C"/>
    <property type="match status" value="1"/>
</dbReference>